<gene>
    <name evidence="2" type="ORF">SAMN06265784_104425</name>
</gene>
<dbReference type="EMBL" id="FXAT01000004">
    <property type="protein sequence ID" value="SMG45767.1"/>
    <property type="molecule type" value="Genomic_DNA"/>
</dbReference>
<reference evidence="3" key="1">
    <citation type="submission" date="2017-04" db="EMBL/GenBank/DDBJ databases">
        <authorList>
            <person name="Varghese N."/>
            <person name="Submissions S."/>
        </authorList>
    </citation>
    <scope>NUCLEOTIDE SEQUENCE [LARGE SCALE GENOMIC DNA]</scope>
    <source>
        <strain evidence="3">LMG 29540</strain>
    </source>
</reference>
<feature type="compositionally biased region" description="Acidic residues" evidence="1">
    <location>
        <begin position="116"/>
        <end position="126"/>
    </location>
</feature>
<feature type="region of interest" description="Disordered" evidence="1">
    <location>
        <begin position="113"/>
        <end position="135"/>
    </location>
</feature>
<dbReference type="Proteomes" id="UP000193228">
    <property type="component" value="Unassembled WGS sequence"/>
</dbReference>
<accession>A0A1X7KXY9</accession>
<keyword evidence="3" id="KW-1185">Reference proteome</keyword>
<proteinExistence type="predicted"/>
<dbReference type="RefSeq" id="WP_085484289.1">
    <property type="nucleotide sequence ID" value="NZ_FXAT01000004.1"/>
</dbReference>
<dbReference type="AlphaFoldDB" id="A0A1X7KXY9"/>
<evidence type="ECO:0000313" key="2">
    <source>
        <dbReference type="EMBL" id="SMG45767.1"/>
    </source>
</evidence>
<evidence type="ECO:0000313" key="3">
    <source>
        <dbReference type="Proteomes" id="UP000193228"/>
    </source>
</evidence>
<dbReference type="OrthoDB" id="5365539at2"/>
<name>A0A1X7KXY9_9BURK</name>
<evidence type="ECO:0000256" key="1">
    <source>
        <dbReference type="SAM" id="MobiDB-lite"/>
    </source>
</evidence>
<organism evidence="2 3">
    <name type="scientific">Paraburkholderia susongensis</name>
    <dbReference type="NCBI Taxonomy" id="1515439"/>
    <lineage>
        <taxon>Bacteria</taxon>
        <taxon>Pseudomonadati</taxon>
        <taxon>Pseudomonadota</taxon>
        <taxon>Betaproteobacteria</taxon>
        <taxon>Burkholderiales</taxon>
        <taxon>Burkholderiaceae</taxon>
        <taxon>Paraburkholderia</taxon>
    </lineage>
</organism>
<protein>
    <submittedName>
        <fullName evidence="2">Uncharacterized protein</fullName>
    </submittedName>
</protein>
<sequence length="372" mass="41422">MLDDRDASARLREIRGELAQYYEASKAALAHHASAPTEEDIATHIEGDPLCKATIEGWKSELPALLQSLRDGIDAQENANGPNYPEAGRLQTELDMAEELSDGLDFRNYGLLVDGPEGEEQEDEESVPATKPGADRSFETLSRLSITAFHTLVKDPLQKLLQGEIFSVEAEADTGSAVAKVLDQAASSDLVVRYSHAGALYTAASRIRFLKPRTGAQKKPFEPSVTLRNTVKGSYECTEINKLHRAVKLFRAGHPVIVPRYLCAARVFKDRSGAPVRLYDLLVLETVPFIEHCFDAGALDLPKLRRDFELELKALTKEQKDNPDRKGTEVNVEPKQRDWAGIREFEGNSFLFVNKTYLEQNGLPHLYQLMGQ</sequence>